<keyword evidence="1" id="KW-0472">Membrane</keyword>
<keyword evidence="1" id="KW-1133">Transmembrane helix</keyword>
<evidence type="ECO:0000313" key="2">
    <source>
        <dbReference type="EMBL" id="KOF91638.1"/>
    </source>
</evidence>
<accession>A0A0L8HQW6</accession>
<name>A0A0L8HQW6_OCTBM</name>
<proteinExistence type="predicted"/>
<organism evidence="2">
    <name type="scientific">Octopus bimaculoides</name>
    <name type="common">California two-spotted octopus</name>
    <dbReference type="NCBI Taxonomy" id="37653"/>
    <lineage>
        <taxon>Eukaryota</taxon>
        <taxon>Metazoa</taxon>
        <taxon>Spiralia</taxon>
        <taxon>Lophotrochozoa</taxon>
        <taxon>Mollusca</taxon>
        <taxon>Cephalopoda</taxon>
        <taxon>Coleoidea</taxon>
        <taxon>Octopodiformes</taxon>
        <taxon>Octopoda</taxon>
        <taxon>Incirrata</taxon>
        <taxon>Octopodidae</taxon>
        <taxon>Octopus</taxon>
    </lineage>
</organism>
<sequence length="70" mass="8216">MHEDFRWNFLQRQRTAVTTTKIVVTVFSFHDTEQSEREREQARERVHPTGSMGMVGWCLVLTTLATVFDT</sequence>
<feature type="transmembrane region" description="Helical" evidence="1">
    <location>
        <begin position="49"/>
        <end position="68"/>
    </location>
</feature>
<evidence type="ECO:0000256" key="1">
    <source>
        <dbReference type="SAM" id="Phobius"/>
    </source>
</evidence>
<keyword evidence="1" id="KW-0812">Transmembrane</keyword>
<dbReference type="AlphaFoldDB" id="A0A0L8HQW6"/>
<dbReference type="EMBL" id="KQ417498">
    <property type="protein sequence ID" value="KOF91638.1"/>
    <property type="molecule type" value="Genomic_DNA"/>
</dbReference>
<reference evidence="2" key="1">
    <citation type="submission" date="2015-07" db="EMBL/GenBank/DDBJ databases">
        <title>MeaNS - Measles Nucleotide Surveillance Program.</title>
        <authorList>
            <person name="Tran T."/>
            <person name="Druce J."/>
        </authorList>
    </citation>
    <scope>NUCLEOTIDE SEQUENCE</scope>
    <source>
        <strain evidence="2">UCB-OBI-ISO-001</strain>
        <tissue evidence="2">Gonad</tissue>
    </source>
</reference>
<gene>
    <name evidence="2" type="ORF">OCBIM_22008368mg</name>
</gene>
<protein>
    <submittedName>
        <fullName evidence="2">Uncharacterized protein</fullName>
    </submittedName>
</protein>